<reference evidence="1 2" key="1">
    <citation type="submission" date="2022-03" db="EMBL/GenBank/DDBJ databases">
        <title>Hymenobactersp. isolated from the air.</title>
        <authorList>
            <person name="Won M."/>
            <person name="Kwon S.-W."/>
        </authorList>
    </citation>
    <scope>NUCLEOTIDE SEQUENCE [LARGE SCALE GENOMIC DNA]</scope>
    <source>
        <strain evidence="1 2">KACC 21982</strain>
    </source>
</reference>
<proteinExistence type="predicted"/>
<evidence type="ECO:0000313" key="2">
    <source>
        <dbReference type="Proteomes" id="UP000831113"/>
    </source>
</evidence>
<name>A0ABY4CYP5_9BACT</name>
<dbReference type="InterPro" id="IPR043746">
    <property type="entry name" value="DUF5691"/>
</dbReference>
<sequence>MSSSPTTSFPQPFWPQLLRVALLGTRQSGEPVPAVFDTATSSPEDREKQLLLAAGTLALMRRAGYQPPVAAPTPAPAPPDPVPPLGPLGKACLLRMLEDGQHTEMLPEYLEQVAAAGRRVPDTLLHLLLHHAASSSETAAVLAPVAGTRGRWLAALNPAWHTLLAAPSASDVLNLEPWETGTLPTRRTWLRARLEQDADAARALLLATLPTEPAKAQEAFLEILADCLHPDTEPVLETLLRARGQEVRRQAAALLVQLPGATLVERLWARAAPLLTVKRGLLGLGKITLEVTLPTTWDKSWLADGIEEKNDQYAYYSGTGNRATPLGPSAIRLGNILALLPPSRWTTHLDVSADDLLAAALASEWAVPMLPCWATSTLLHQDTDFAAAFLKLWLHQRPTLQKNHLDRNIDWAALTELLPAATRQQLLLKPMLLRVRRQEPRWTDDLLQLPTPWPHELTTEVLQSLSAKLTNSATLERFHTDLYQLSYFISQHLAPAIAPADATLVETTLLALPEVHSTFQNSIHTMLETLRFRAELDASLIEATS</sequence>
<accession>A0ABY4CYP5</accession>
<dbReference type="RefSeq" id="WP_243794068.1">
    <property type="nucleotide sequence ID" value="NZ_CP094669.1"/>
</dbReference>
<keyword evidence="2" id="KW-1185">Reference proteome</keyword>
<dbReference type="Pfam" id="PF18944">
    <property type="entry name" value="DUF5691"/>
    <property type="match status" value="1"/>
</dbReference>
<protein>
    <submittedName>
        <fullName evidence="1">DUF5691 domain-containing protein</fullName>
    </submittedName>
</protein>
<dbReference type="EMBL" id="CP094669">
    <property type="protein sequence ID" value="UOG72803.1"/>
    <property type="molecule type" value="Genomic_DNA"/>
</dbReference>
<evidence type="ECO:0000313" key="1">
    <source>
        <dbReference type="EMBL" id="UOG72803.1"/>
    </source>
</evidence>
<organism evidence="1 2">
    <name type="scientific">Hymenobacter tibetensis</name>
    <dbReference type="NCBI Taxonomy" id="497967"/>
    <lineage>
        <taxon>Bacteria</taxon>
        <taxon>Pseudomonadati</taxon>
        <taxon>Bacteroidota</taxon>
        <taxon>Cytophagia</taxon>
        <taxon>Cytophagales</taxon>
        <taxon>Hymenobacteraceae</taxon>
        <taxon>Hymenobacter</taxon>
    </lineage>
</organism>
<gene>
    <name evidence="1" type="ORF">MTX78_11765</name>
</gene>
<dbReference type="Proteomes" id="UP000831113">
    <property type="component" value="Chromosome"/>
</dbReference>